<name>A0A1H6EB82_9ACTN</name>
<organism evidence="1 2">
    <name type="scientific">Actinacidiphila yanglinensis</name>
    <dbReference type="NCBI Taxonomy" id="310779"/>
    <lineage>
        <taxon>Bacteria</taxon>
        <taxon>Bacillati</taxon>
        <taxon>Actinomycetota</taxon>
        <taxon>Actinomycetes</taxon>
        <taxon>Kitasatosporales</taxon>
        <taxon>Streptomycetaceae</taxon>
        <taxon>Actinacidiphila</taxon>
    </lineage>
</organism>
<sequence length="206" mass="22952">MLDAILSPGWDSRFYSFDSRWSPTEEMASMRDGCGNEYSIVFSSAGAYARGFDHESPMSPYRDNPLAPWPGLVDSVPAVFRSCVEEPAFSEPDGTPRATVCFWREQSDVAWRSGDVEVPAEGREDADGADWLFDVLVDGRPEAYQQFAEEYYEITVDLVAVRHVYALRQLSQSIVSSLNPDVNLDDLAEDIAQIGYAVTDTDVVLD</sequence>
<proteinExistence type="predicted"/>
<dbReference type="Proteomes" id="UP000236754">
    <property type="component" value="Unassembled WGS sequence"/>
</dbReference>
<keyword evidence="2" id="KW-1185">Reference proteome</keyword>
<reference evidence="1 2" key="1">
    <citation type="submission" date="2016-10" db="EMBL/GenBank/DDBJ databases">
        <authorList>
            <person name="de Groot N.N."/>
        </authorList>
    </citation>
    <scope>NUCLEOTIDE SEQUENCE [LARGE SCALE GENOMIC DNA]</scope>
    <source>
        <strain evidence="1 2">CGMCC 4.2023</strain>
    </source>
</reference>
<dbReference type="AlphaFoldDB" id="A0A1H6EB82"/>
<evidence type="ECO:0000313" key="2">
    <source>
        <dbReference type="Proteomes" id="UP000236754"/>
    </source>
</evidence>
<accession>A0A1H6EB82</accession>
<evidence type="ECO:0000313" key="1">
    <source>
        <dbReference type="EMBL" id="SEG94186.1"/>
    </source>
</evidence>
<dbReference type="EMBL" id="FNVU01000029">
    <property type="protein sequence ID" value="SEG94186.1"/>
    <property type="molecule type" value="Genomic_DNA"/>
</dbReference>
<gene>
    <name evidence="1" type="ORF">SAMN05216223_12969</name>
</gene>
<protein>
    <submittedName>
        <fullName evidence="1">Uncharacterized protein</fullName>
    </submittedName>
</protein>